<dbReference type="Proteomes" id="UP000182334">
    <property type="component" value="Chromosome IV"/>
</dbReference>
<dbReference type="AlphaFoldDB" id="A0A1L0C6Q8"/>
<accession>A0A1L0C6Q8</accession>
<dbReference type="Gene3D" id="3.60.10.10">
    <property type="entry name" value="Endonuclease/exonuclease/phosphatase"/>
    <property type="match status" value="1"/>
</dbReference>
<dbReference type="Pfam" id="PF03372">
    <property type="entry name" value="Exo_endo_phos"/>
    <property type="match status" value="1"/>
</dbReference>
<reference evidence="4 5" key="1">
    <citation type="submission" date="2016-10" db="EMBL/GenBank/DDBJ databases">
        <authorList>
            <person name="de Groot N.N."/>
        </authorList>
    </citation>
    <scope>NUCLEOTIDE SEQUENCE [LARGE SCALE GENOMIC DNA]</scope>
    <source>
        <strain evidence="2 5">CBS 141442</strain>
        <strain evidence="3 4">PYCC 4715</strain>
    </source>
</reference>
<dbReference type="InterPro" id="IPR050410">
    <property type="entry name" value="CCR4/nocturin_mRNA_transcr"/>
</dbReference>
<dbReference type="SUPFAM" id="SSF56219">
    <property type="entry name" value="DNase I-like"/>
    <property type="match status" value="1"/>
</dbReference>
<keyword evidence="5" id="KW-1185">Reference proteome</keyword>
<dbReference type="Proteomes" id="UP000182259">
    <property type="component" value="Chromosome VI"/>
</dbReference>
<dbReference type="EMBL" id="LT635759">
    <property type="protein sequence ID" value="SGZ53152.1"/>
    <property type="molecule type" value="Genomic_DNA"/>
</dbReference>
<feature type="domain" description="Endonuclease/exonuclease/phosphatase" evidence="1">
    <location>
        <begin position="69"/>
        <end position="389"/>
    </location>
</feature>
<dbReference type="PANTHER" id="PTHR12121">
    <property type="entry name" value="CARBON CATABOLITE REPRESSOR PROTEIN 4"/>
    <property type="match status" value="1"/>
</dbReference>
<sequence>MTLPIRFLARMLSSCMLRLVPYSSLPKSPIPSPPIYPHTKAKPPPDFDATRFRQWIQFPTSDNPRVLVMSFNLLSQHYVWKQVFGYLDQEYLDWAHYRFPLINETIAQFKCDIMCFQELEYLVYSNSWTHHFPLANYKLFYMRKPNPGYWGNKPSEFMDGVGIFVNTDRFEVLNHGEINFGHYISENADKFDMTEDLATRIVPRNTVAVMLKLKDKETGKIVYVTNTHLYWLPKFNDVKLIQTKILLNALERFMDKTDVGEDPYVIMCGDFNSTPDLLVYKLLDTGKVDIHTSKEFRGFNYGKQLDGELLTNDTVASQFHLSPAYGPLLRANYNDKLDFTSYTKSLTAVLDHIWYSSSRFTVSKVLGKVERNYSEHALGFPDKQFPSDHIPLVSELVYV</sequence>
<dbReference type="InterPro" id="IPR005135">
    <property type="entry name" value="Endo/exonuclease/phosphatase"/>
</dbReference>
<evidence type="ECO:0000313" key="5">
    <source>
        <dbReference type="Proteomes" id="UP000182334"/>
    </source>
</evidence>
<dbReference type="OrthoDB" id="428734at2759"/>
<gene>
    <name evidence="3" type="ORF">SAMEA4029009_CIC11G00000000932</name>
    <name evidence="2" type="ORF">SAMEA4029010_CIC11G00000002415</name>
</gene>
<dbReference type="GO" id="GO:0000175">
    <property type="term" value="F:3'-5'-RNA exonuclease activity"/>
    <property type="evidence" value="ECO:0007669"/>
    <property type="project" value="TreeGrafter"/>
</dbReference>
<evidence type="ECO:0000313" key="3">
    <source>
        <dbReference type="EMBL" id="SGZ58538.1"/>
    </source>
</evidence>
<dbReference type="EMBL" id="LT635769">
    <property type="protein sequence ID" value="SGZ58538.1"/>
    <property type="molecule type" value="Genomic_DNA"/>
</dbReference>
<proteinExistence type="predicted"/>
<evidence type="ECO:0000313" key="2">
    <source>
        <dbReference type="EMBL" id="SGZ53152.1"/>
    </source>
</evidence>
<evidence type="ECO:0000313" key="4">
    <source>
        <dbReference type="Proteomes" id="UP000182259"/>
    </source>
</evidence>
<name>A0A1L0C6Q8_9ASCO</name>
<protein>
    <submittedName>
        <fullName evidence="3">CIC11C00000000932</fullName>
    </submittedName>
    <submittedName>
        <fullName evidence="2">CIC11C00000002415</fullName>
    </submittedName>
</protein>
<evidence type="ECO:0000259" key="1">
    <source>
        <dbReference type="Pfam" id="PF03372"/>
    </source>
</evidence>
<dbReference type="InterPro" id="IPR036691">
    <property type="entry name" value="Endo/exonu/phosph_ase_sf"/>
</dbReference>
<dbReference type="STRING" id="45354.A0A1L0C6Q8"/>
<dbReference type="PANTHER" id="PTHR12121:SF100">
    <property type="entry name" value="POLY(A)-SPECIFIC RIBONUCLEASE"/>
    <property type="match status" value="1"/>
</dbReference>
<organism evidence="3 4">
    <name type="scientific">Sungouiella intermedia</name>
    <dbReference type="NCBI Taxonomy" id="45354"/>
    <lineage>
        <taxon>Eukaryota</taxon>
        <taxon>Fungi</taxon>
        <taxon>Dikarya</taxon>
        <taxon>Ascomycota</taxon>
        <taxon>Saccharomycotina</taxon>
        <taxon>Pichiomycetes</taxon>
        <taxon>Metschnikowiaceae</taxon>
        <taxon>Sungouiella</taxon>
    </lineage>
</organism>